<organism evidence="1 2">
    <name type="scientific">Solanum tuberosum</name>
    <name type="common">Potato</name>
    <dbReference type="NCBI Taxonomy" id="4113"/>
    <lineage>
        <taxon>Eukaryota</taxon>
        <taxon>Viridiplantae</taxon>
        <taxon>Streptophyta</taxon>
        <taxon>Embryophyta</taxon>
        <taxon>Tracheophyta</taxon>
        <taxon>Spermatophyta</taxon>
        <taxon>Magnoliopsida</taxon>
        <taxon>eudicotyledons</taxon>
        <taxon>Gunneridae</taxon>
        <taxon>Pentapetalae</taxon>
        <taxon>asterids</taxon>
        <taxon>lamiids</taxon>
        <taxon>Solanales</taxon>
        <taxon>Solanaceae</taxon>
        <taxon>Solanoideae</taxon>
        <taxon>Solaneae</taxon>
        <taxon>Solanum</taxon>
    </lineage>
</organism>
<dbReference type="PaxDb" id="4113-PGSC0003DMT400028912"/>
<dbReference type="Gramene" id="PGSC0003DMT400028912">
    <property type="protein sequence ID" value="PGSC0003DMT400028912"/>
    <property type="gene ID" value="PGSC0003DMG400011129"/>
</dbReference>
<evidence type="ECO:0000313" key="2">
    <source>
        <dbReference type="Proteomes" id="UP000011115"/>
    </source>
</evidence>
<evidence type="ECO:0000313" key="1">
    <source>
        <dbReference type="EnsemblPlants" id="PGSC0003DMT400028912"/>
    </source>
</evidence>
<sequence length="62" mass="7255">MCISPMHSRSDFRKRLTISSINLKYHVKDTFIQISTLDFKRLSLTMNSKIKDEIPPKCKPKS</sequence>
<accession>M1ARV9</accession>
<name>M1ARV9_SOLTU</name>
<protein>
    <submittedName>
        <fullName evidence="1">Uncharacterized protein</fullName>
    </submittedName>
</protein>
<dbReference type="HOGENOM" id="CLU_2908512_0_0_1"/>
<dbReference type="Proteomes" id="UP000011115">
    <property type="component" value="Unassembled WGS sequence"/>
</dbReference>
<reference evidence="1" key="2">
    <citation type="submission" date="2015-06" db="UniProtKB">
        <authorList>
            <consortium name="EnsemblPlants"/>
        </authorList>
    </citation>
    <scope>IDENTIFICATION</scope>
    <source>
        <strain evidence="1">DM1-3 516 R44</strain>
    </source>
</reference>
<proteinExistence type="predicted"/>
<dbReference type="EnsemblPlants" id="PGSC0003DMT400028912">
    <property type="protein sequence ID" value="PGSC0003DMT400028912"/>
    <property type="gene ID" value="PGSC0003DMG400011129"/>
</dbReference>
<keyword evidence="2" id="KW-1185">Reference proteome</keyword>
<reference evidence="2" key="1">
    <citation type="journal article" date="2011" name="Nature">
        <title>Genome sequence and analysis of the tuber crop potato.</title>
        <authorList>
            <consortium name="The Potato Genome Sequencing Consortium"/>
        </authorList>
    </citation>
    <scope>NUCLEOTIDE SEQUENCE [LARGE SCALE GENOMIC DNA]</scope>
    <source>
        <strain evidence="2">cv. DM1-3 516 R44</strain>
    </source>
</reference>
<dbReference type="AlphaFoldDB" id="M1ARV9"/>
<dbReference type="InParanoid" id="M1ARV9"/>